<dbReference type="InterPro" id="IPR005149">
    <property type="entry name" value="Tscrpt_reg_PadR_N"/>
</dbReference>
<dbReference type="Pfam" id="PF03551">
    <property type="entry name" value="PadR"/>
    <property type="match status" value="1"/>
</dbReference>
<dbReference type="InterPro" id="IPR036390">
    <property type="entry name" value="WH_DNA-bd_sf"/>
</dbReference>
<dbReference type="InterPro" id="IPR052509">
    <property type="entry name" value="Metal_resp_DNA-bind_regulator"/>
</dbReference>
<dbReference type="Gene3D" id="1.10.10.10">
    <property type="entry name" value="Winged helix-like DNA-binding domain superfamily/Winged helix DNA-binding domain"/>
    <property type="match status" value="1"/>
</dbReference>
<dbReference type="PANTHER" id="PTHR33169:SF13">
    <property type="entry name" value="PADR-FAMILY TRANSCRIPTIONAL REGULATOR"/>
    <property type="match status" value="1"/>
</dbReference>
<dbReference type="InterPro" id="IPR036388">
    <property type="entry name" value="WH-like_DNA-bd_sf"/>
</dbReference>
<name>A0A2W7P8Y2_9BACI</name>
<organism evidence="2 3">
    <name type="scientific">Psychrobacillus insolitus</name>
    <dbReference type="NCBI Taxonomy" id="1461"/>
    <lineage>
        <taxon>Bacteria</taxon>
        <taxon>Bacillati</taxon>
        <taxon>Bacillota</taxon>
        <taxon>Bacilli</taxon>
        <taxon>Bacillales</taxon>
        <taxon>Bacillaceae</taxon>
        <taxon>Psychrobacillus</taxon>
    </lineage>
</organism>
<feature type="domain" description="Transcription regulator PadR N-terminal" evidence="1">
    <location>
        <begin position="18"/>
        <end position="84"/>
    </location>
</feature>
<protein>
    <submittedName>
        <fullName evidence="2">PadR family transcriptional regulator</fullName>
    </submittedName>
</protein>
<dbReference type="PANTHER" id="PTHR33169">
    <property type="entry name" value="PADR-FAMILY TRANSCRIPTIONAL REGULATOR"/>
    <property type="match status" value="1"/>
</dbReference>
<reference evidence="2 3" key="1">
    <citation type="submission" date="2018-06" db="EMBL/GenBank/DDBJ databases">
        <title>Genomic Encyclopedia of Type Strains, Phase IV (KMG-IV): sequencing the most valuable type-strain genomes for metagenomic binning, comparative biology and taxonomic classification.</title>
        <authorList>
            <person name="Goeker M."/>
        </authorList>
    </citation>
    <scope>NUCLEOTIDE SEQUENCE [LARGE SCALE GENOMIC DNA]</scope>
    <source>
        <strain evidence="2 3">DSM 5</strain>
    </source>
</reference>
<keyword evidence="3" id="KW-1185">Reference proteome</keyword>
<sequence length="115" mass="13010">MDLNKHLPLTETTYYTLLSLLEPAHGYIMMQKVEQLSNQTVKIAAGTMYGAIENLLKQQLIKAVKSTDKRRKTYVITEKGIEMLRLDCERMKHITYITDKLLPPTALGNGGVEDA</sequence>
<dbReference type="EMBL" id="QKZI01000012">
    <property type="protein sequence ID" value="PZX02403.1"/>
    <property type="molecule type" value="Genomic_DNA"/>
</dbReference>
<evidence type="ECO:0000259" key="1">
    <source>
        <dbReference type="Pfam" id="PF03551"/>
    </source>
</evidence>
<dbReference type="OrthoDB" id="9814826at2"/>
<accession>A0A2W7P8Y2</accession>
<gene>
    <name evidence="2" type="ORF">C7437_11242</name>
</gene>
<dbReference type="RefSeq" id="WP_111440937.1">
    <property type="nucleotide sequence ID" value="NZ_QKZI01000012.1"/>
</dbReference>
<comment type="caution">
    <text evidence="2">The sequence shown here is derived from an EMBL/GenBank/DDBJ whole genome shotgun (WGS) entry which is preliminary data.</text>
</comment>
<dbReference type="AlphaFoldDB" id="A0A2W7P8Y2"/>
<proteinExistence type="predicted"/>
<evidence type="ECO:0000313" key="2">
    <source>
        <dbReference type="EMBL" id="PZX02403.1"/>
    </source>
</evidence>
<dbReference type="Proteomes" id="UP000248646">
    <property type="component" value="Unassembled WGS sequence"/>
</dbReference>
<evidence type="ECO:0000313" key="3">
    <source>
        <dbReference type="Proteomes" id="UP000248646"/>
    </source>
</evidence>
<dbReference type="SUPFAM" id="SSF46785">
    <property type="entry name" value="Winged helix' DNA-binding domain"/>
    <property type="match status" value="1"/>
</dbReference>